<dbReference type="CDD" id="cd10977">
    <property type="entry name" value="CE4_PuuE_SpCDA1"/>
    <property type="match status" value="1"/>
</dbReference>
<dbReference type="EMBL" id="CP108021">
    <property type="protein sequence ID" value="WUM20420.1"/>
    <property type="molecule type" value="Genomic_DNA"/>
</dbReference>
<keyword evidence="3" id="KW-1185">Reference proteome</keyword>
<protein>
    <submittedName>
        <fullName evidence="2">Allantoinase PuuE</fullName>
    </submittedName>
</protein>
<dbReference type="InterPro" id="IPR002509">
    <property type="entry name" value="NODB_dom"/>
</dbReference>
<dbReference type="InterPro" id="IPR017625">
    <property type="entry name" value="PuuE"/>
</dbReference>
<evidence type="ECO:0000313" key="2">
    <source>
        <dbReference type="EMBL" id="WUM20420.1"/>
    </source>
</evidence>
<dbReference type="GO" id="GO:0016810">
    <property type="term" value="F:hydrolase activity, acting on carbon-nitrogen (but not peptide) bonds"/>
    <property type="evidence" value="ECO:0007669"/>
    <property type="project" value="InterPro"/>
</dbReference>
<feature type="domain" description="NodB homology" evidence="1">
    <location>
        <begin position="77"/>
        <end position="302"/>
    </location>
</feature>
<dbReference type="RefSeq" id="WP_045822456.1">
    <property type="nucleotide sequence ID" value="NZ_CP108021.1"/>
</dbReference>
<dbReference type="GO" id="GO:0005975">
    <property type="term" value="P:carbohydrate metabolic process"/>
    <property type="evidence" value="ECO:0007669"/>
    <property type="project" value="InterPro"/>
</dbReference>
<proteinExistence type="predicted"/>
<gene>
    <name evidence="2" type="primary">puuE</name>
    <name evidence="2" type="ORF">OG579_00775</name>
</gene>
<evidence type="ECO:0000259" key="1">
    <source>
        <dbReference type="PROSITE" id="PS51677"/>
    </source>
</evidence>
<dbReference type="AlphaFoldDB" id="A0AAU4K2W0"/>
<dbReference type="SUPFAM" id="SSF88713">
    <property type="entry name" value="Glycoside hydrolase/deacetylase"/>
    <property type="match status" value="1"/>
</dbReference>
<evidence type="ECO:0000313" key="3">
    <source>
        <dbReference type="Proteomes" id="UP001432128"/>
    </source>
</evidence>
<dbReference type="InterPro" id="IPR011330">
    <property type="entry name" value="Glyco_hydro/deAcase_b/a-brl"/>
</dbReference>
<reference evidence="2 3" key="1">
    <citation type="submission" date="2022-10" db="EMBL/GenBank/DDBJ databases">
        <title>The complete genomes of actinobacterial strains from the NBC collection.</title>
        <authorList>
            <person name="Joergensen T.S."/>
            <person name="Alvarez Arevalo M."/>
            <person name="Sterndorff E.B."/>
            <person name="Faurdal D."/>
            <person name="Vuksanovic O."/>
            <person name="Mourched A.-S."/>
            <person name="Charusanti P."/>
            <person name="Shaw S."/>
            <person name="Blin K."/>
            <person name="Weber T."/>
        </authorList>
    </citation>
    <scope>NUCLEOTIDE SEQUENCE [LARGE SCALE GENOMIC DNA]</scope>
    <source>
        <strain evidence="2 3">NBC_00319</strain>
    </source>
</reference>
<dbReference type="NCBIfam" id="TIGR03212">
    <property type="entry name" value="uraD_N-term-dom"/>
    <property type="match status" value="1"/>
</dbReference>
<organism evidence="2 3">
    <name type="scientific">Williamsia herbipolensis</name>
    <dbReference type="NCBI Taxonomy" id="1603258"/>
    <lineage>
        <taxon>Bacteria</taxon>
        <taxon>Bacillati</taxon>
        <taxon>Actinomycetota</taxon>
        <taxon>Actinomycetes</taxon>
        <taxon>Mycobacteriales</taxon>
        <taxon>Nocardiaceae</taxon>
        <taxon>Williamsia</taxon>
    </lineage>
</organism>
<name>A0AAU4K2W0_9NOCA</name>
<dbReference type="Gene3D" id="3.20.20.370">
    <property type="entry name" value="Glycoside hydrolase/deacetylase"/>
    <property type="match status" value="1"/>
</dbReference>
<sequence>MTGVSLSRYRSENLPRDLVGYGEHRPHPHWPDDAAIAVQFVLNYEEGSENSVLDGDPASETFLSEMAAPAAYPDRHMSMESLYEYGSRAGVWRVLRTFERRGLPLTVFAVAQAMARNPEVAAAFVERGHEIAAHGLRWLNYQQTPPEVERAHMAEAVDLLTEITGEAPVGWYTGRDSPNTRSLVIAHGGFLYDSDSYADDLPYWVPIPASAEDQPAGHHLVVPYTLDTNDMRFSSSSGFSTGEDFFAHLRDAFDVLYAEGTAGAPAMLSIGLHCRIVGRPARIAALERFLDHVQSHERVWITRRVDVARHWHAHHRPPQ</sequence>
<dbReference type="Proteomes" id="UP001432128">
    <property type="component" value="Chromosome"/>
</dbReference>
<dbReference type="PANTHER" id="PTHR43123:SF1">
    <property type="entry name" value="POLYSACCHARIDE DEACETYLASE-RELATED"/>
    <property type="match status" value="1"/>
</dbReference>
<dbReference type="Pfam" id="PF01522">
    <property type="entry name" value="Polysacc_deac_1"/>
    <property type="match status" value="1"/>
</dbReference>
<accession>A0AAU4K2W0</accession>
<dbReference type="PROSITE" id="PS51677">
    <property type="entry name" value="NODB"/>
    <property type="match status" value="1"/>
</dbReference>
<dbReference type="KEGG" id="whr:OG579_00775"/>
<dbReference type="PANTHER" id="PTHR43123">
    <property type="entry name" value="POLYSACCHARIDE DEACETYLASE-RELATED"/>
    <property type="match status" value="1"/>
</dbReference>